<feature type="coiled-coil region" evidence="1">
    <location>
        <begin position="28"/>
        <end position="75"/>
    </location>
</feature>
<gene>
    <name evidence="2" type="ORF">ACJDTP_10265</name>
</gene>
<organism evidence="2 3">
    <name type="scientific">Candidatus Clostridium helianthi</name>
    <dbReference type="NCBI Taxonomy" id="3381660"/>
    <lineage>
        <taxon>Bacteria</taxon>
        <taxon>Bacillati</taxon>
        <taxon>Bacillota</taxon>
        <taxon>Clostridia</taxon>
        <taxon>Eubacteriales</taxon>
        <taxon>Clostridiaceae</taxon>
        <taxon>Clostridium</taxon>
    </lineage>
</organism>
<protein>
    <submittedName>
        <fullName evidence="2">Uncharacterized protein</fullName>
    </submittedName>
</protein>
<keyword evidence="1" id="KW-0175">Coiled coil</keyword>
<dbReference type="Proteomes" id="UP001623600">
    <property type="component" value="Unassembled WGS sequence"/>
</dbReference>
<comment type="caution">
    <text evidence="2">The sequence shown here is derived from an EMBL/GenBank/DDBJ whole genome shotgun (WGS) entry which is preliminary data.</text>
</comment>
<keyword evidence="3" id="KW-1185">Reference proteome</keyword>
<reference evidence="2 3" key="1">
    <citation type="submission" date="2024-11" db="EMBL/GenBank/DDBJ databases">
        <authorList>
            <person name="Heng Y.C."/>
            <person name="Lim A.C.H."/>
            <person name="Lee J.K.Y."/>
            <person name="Kittelmann S."/>
        </authorList>
    </citation>
    <scope>NUCLEOTIDE SEQUENCE [LARGE SCALE GENOMIC DNA]</scope>
    <source>
        <strain evidence="2 3">WILCCON 0112</strain>
    </source>
</reference>
<dbReference type="EMBL" id="JBJIAB010000010">
    <property type="protein sequence ID" value="MFL0165450.1"/>
    <property type="molecule type" value="Genomic_DNA"/>
</dbReference>
<sequence>MSEYESKELSEEELKQELQWINYRQKMLNIIEDKLLEMREVAEMAKNNNFTKEELGEMNIKLNNLAMQIRALNVESEKDL</sequence>
<evidence type="ECO:0000313" key="3">
    <source>
        <dbReference type="Proteomes" id="UP001623600"/>
    </source>
</evidence>
<evidence type="ECO:0000313" key="2">
    <source>
        <dbReference type="EMBL" id="MFL0165450.1"/>
    </source>
</evidence>
<evidence type="ECO:0000256" key="1">
    <source>
        <dbReference type="SAM" id="Coils"/>
    </source>
</evidence>
<name>A0ABW8S5F3_9CLOT</name>
<proteinExistence type="predicted"/>
<accession>A0ABW8S5F3</accession>